<dbReference type="GO" id="GO:0051301">
    <property type="term" value="P:cell division"/>
    <property type="evidence" value="ECO:0007669"/>
    <property type="project" value="UniProtKB-KW"/>
</dbReference>
<dbReference type="HAMAP" id="MF_02019">
    <property type="entry name" value="MurF"/>
    <property type="match status" value="1"/>
</dbReference>
<dbReference type="AlphaFoldDB" id="A0A1Y0IP10"/>
<evidence type="ECO:0000259" key="13">
    <source>
        <dbReference type="Pfam" id="PF08245"/>
    </source>
</evidence>
<keyword evidence="2 10" id="KW-0436">Ligase</keyword>
<evidence type="ECO:0000256" key="8">
    <source>
        <dbReference type="ARBA" id="ARBA00023306"/>
    </source>
</evidence>
<dbReference type="Proteomes" id="UP000195437">
    <property type="component" value="Chromosome"/>
</dbReference>
<dbReference type="EC" id="6.3.2.10" evidence="10 11"/>
<evidence type="ECO:0000256" key="4">
    <source>
        <dbReference type="ARBA" id="ARBA00022741"/>
    </source>
</evidence>
<keyword evidence="9 10" id="KW-0961">Cell wall biogenesis/degradation</keyword>
<dbReference type="InterPro" id="IPR036615">
    <property type="entry name" value="Mur_ligase_C_dom_sf"/>
</dbReference>
<keyword evidence="15" id="KW-1185">Reference proteome</keyword>
<comment type="subcellular location">
    <subcellularLocation>
        <location evidence="10 11">Cytoplasm</location>
    </subcellularLocation>
</comment>
<evidence type="ECO:0000256" key="10">
    <source>
        <dbReference type="HAMAP-Rule" id="MF_02019"/>
    </source>
</evidence>
<evidence type="ECO:0000256" key="2">
    <source>
        <dbReference type="ARBA" id="ARBA00022598"/>
    </source>
</evidence>
<dbReference type="SUPFAM" id="SSF63418">
    <property type="entry name" value="MurE/MurF N-terminal domain"/>
    <property type="match status" value="1"/>
</dbReference>
<dbReference type="InterPro" id="IPR035911">
    <property type="entry name" value="MurE/MurF_N"/>
</dbReference>
<keyword evidence="4 10" id="KW-0547">Nucleotide-binding</keyword>
<dbReference type="NCBIfam" id="TIGR01143">
    <property type="entry name" value="murF"/>
    <property type="match status" value="1"/>
</dbReference>
<comment type="pathway">
    <text evidence="10 11">Cell wall biogenesis; peptidoglycan biosynthesis.</text>
</comment>
<dbReference type="InterPro" id="IPR004101">
    <property type="entry name" value="Mur_ligase_C"/>
</dbReference>
<evidence type="ECO:0000256" key="7">
    <source>
        <dbReference type="ARBA" id="ARBA00022984"/>
    </source>
</evidence>
<evidence type="ECO:0000256" key="1">
    <source>
        <dbReference type="ARBA" id="ARBA00022490"/>
    </source>
</evidence>
<dbReference type="PANTHER" id="PTHR43024:SF1">
    <property type="entry name" value="UDP-N-ACETYLMURAMOYL-TRIPEPTIDE--D-ALANYL-D-ALANINE LIGASE"/>
    <property type="match status" value="1"/>
</dbReference>
<dbReference type="Pfam" id="PF02875">
    <property type="entry name" value="Mur_ligase_C"/>
    <property type="match status" value="1"/>
</dbReference>
<reference evidence="15" key="1">
    <citation type="submission" date="2017-05" db="EMBL/GenBank/DDBJ databases">
        <authorList>
            <person name="Sung H."/>
        </authorList>
    </citation>
    <scope>NUCLEOTIDE SEQUENCE [LARGE SCALE GENOMIC DNA]</scope>
    <source>
        <strain evidence="15">AR23208</strain>
    </source>
</reference>
<organism evidence="14 15">
    <name type="scientific">Tumebacillus avium</name>
    <dbReference type="NCBI Taxonomy" id="1903704"/>
    <lineage>
        <taxon>Bacteria</taxon>
        <taxon>Bacillati</taxon>
        <taxon>Bacillota</taxon>
        <taxon>Bacilli</taxon>
        <taxon>Bacillales</taxon>
        <taxon>Alicyclobacillaceae</taxon>
        <taxon>Tumebacillus</taxon>
    </lineage>
</organism>
<dbReference type="OrthoDB" id="9801978at2"/>
<evidence type="ECO:0000256" key="6">
    <source>
        <dbReference type="ARBA" id="ARBA00022960"/>
    </source>
</evidence>
<keyword evidence="3 10" id="KW-0132">Cell division</keyword>
<comment type="catalytic activity">
    <reaction evidence="10 11">
        <text>D-alanyl-D-alanine + UDP-N-acetyl-alpha-D-muramoyl-L-alanyl-gamma-D-glutamyl-meso-2,6-diaminopimelate + ATP = UDP-N-acetyl-alpha-D-muramoyl-L-alanyl-gamma-D-glutamyl-meso-2,6-diaminopimeloyl-D-alanyl-D-alanine + ADP + phosphate + H(+)</text>
        <dbReference type="Rhea" id="RHEA:28374"/>
        <dbReference type="ChEBI" id="CHEBI:15378"/>
        <dbReference type="ChEBI" id="CHEBI:30616"/>
        <dbReference type="ChEBI" id="CHEBI:43474"/>
        <dbReference type="ChEBI" id="CHEBI:57822"/>
        <dbReference type="ChEBI" id="CHEBI:61386"/>
        <dbReference type="ChEBI" id="CHEBI:83905"/>
        <dbReference type="ChEBI" id="CHEBI:456216"/>
        <dbReference type="EC" id="6.3.2.10"/>
    </reaction>
</comment>
<evidence type="ECO:0000259" key="12">
    <source>
        <dbReference type="Pfam" id="PF02875"/>
    </source>
</evidence>
<dbReference type="InterPro" id="IPR051046">
    <property type="entry name" value="MurCDEF_CellWall_CoF430Synth"/>
</dbReference>
<comment type="function">
    <text evidence="10 11">Involved in cell wall formation. Catalyzes the final step in the synthesis of UDP-N-acetylmuramoyl-pentapeptide, the precursor of murein.</text>
</comment>
<feature type="binding site" evidence="10">
    <location>
        <begin position="112"/>
        <end position="118"/>
    </location>
    <ligand>
        <name>ATP</name>
        <dbReference type="ChEBI" id="CHEBI:30616"/>
    </ligand>
</feature>
<comment type="similarity">
    <text evidence="10">Belongs to the MurCDEF family. MurF subfamily.</text>
</comment>
<dbReference type="SUPFAM" id="SSF53623">
    <property type="entry name" value="MurD-like peptide ligases, catalytic domain"/>
    <property type="match status" value="1"/>
</dbReference>
<dbReference type="Gene3D" id="3.40.1190.10">
    <property type="entry name" value="Mur-like, catalytic domain"/>
    <property type="match status" value="1"/>
</dbReference>
<dbReference type="Gene3D" id="3.40.1390.10">
    <property type="entry name" value="MurE/MurF, N-terminal domain"/>
    <property type="match status" value="1"/>
</dbReference>
<dbReference type="Gene3D" id="3.90.190.20">
    <property type="entry name" value="Mur ligase, C-terminal domain"/>
    <property type="match status" value="1"/>
</dbReference>
<evidence type="ECO:0000256" key="3">
    <source>
        <dbReference type="ARBA" id="ARBA00022618"/>
    </source>
</evidence>
<evidence type="ECO:0000256" key="9">
    <source>
        <dbReference type="ARBA" id="ARBA00023316"/>
    </source>
</evidence>
<evidence type="ECO:0000256" key="5">
    <source>
        <dbReference type="ARBA" id="ARBA00022840"/>
    </source>
</evidence>
<dbReference type="GO" id="GO:0009252">
    <property type="term" value="P:peptidoglycan biosynthetic process"/>
    <property type="evidence" value="ECO:0007669"/>
    <property type="project" value="UniProtKB-UniRule"/>
</dbReference>
<protein>
    <recommendedName>
        <fullName evidence="10 11">UDP-N-acetylmuramoyl-tripeptide--D-alanyl-D-alanine ligase</fullName>
        <ecNumber evidence="10 11">6.3.2.10</ecNumber>
    </recommendedName>
    <alternativeName>
        <fullName evidence="10">D-alanyl-D-alanine-adding enzyme</fullName>
    </alternativeName>
</protein>
<name>A0A1Y0IP10_9BACL</name>
<dbReference type="KEGG" id="tum:CBW65_15675"/>
<feature type="domain" description="Mur ligase C-terminal" evidence="12">
    <location>
        <begin position="317"/>
        <end position="432"/>
    </location>
</feature>
<dbReference type="InterPro" id="IPR036565">
    <property type="entry name" value="Mur-like_cat_sf"/>
</dbReference>
<dbReference type="GO" id="GO:0008360">
    <property type="term" value="P:regulation of cell shape"/>
    <property type="evidence" value="ECO:0007669"/>
    <property type="project" value="UniProtKB-KW"/>
</dbReference>
<keyword evidence="8 10" id="KW-0131">Cell cycle</keyword>
<dbReference type="UniPathway" id="UPA00219"/>
<evidence type="ECO:0000313" key="15">
    <source>
        <dbReference type="Proteomes" id="UP000195437"/>
    </source>
</evidence>
<feature type="domain" description="Mur ligase central" evidence="13">
    <location>
        <begin position="110"/>
        <end position="294"/>
    </location>
</feature>
<dbReference type="EMBL" id="CP021434">
    <property type="protein sequence ID" value="ARU62291.1"/>
    <property type="molecule type" value="Genomic_DNA"/>
</dbReference>
<dbReference type="SUPFAM" id="SSF53244">
    <property type="entry name" value="MurD-like peptide ligases, peptide-binding domain"/>
    <property type="match status" value="1"/>
</dbReference>
<proteinExistence type="inferred from homology"/>
<dbReference type="InterPro" id="IPR005863">
    <property type="entry name" value="UDP-N-AcMur_synth"/>
</dbReference>
<accession>A0A1Y0IP10</accession>
<keyword evidence="7 10" id="KW-0573">Peptidoglycan synthesis</keyword>
<gene>
    <name evidence="10" type="primary">murF</name>
    <name evidence="14" type="ORF">CBW65_15675</name>
</gene>
<sequence>MIKRTLQEIAGMAGGTLLQGDFGRVVAGVSTDTRKDMTGMLFVPLVGERFDAHDFLAQAEGQGAAAAFWQGDHPRPETGLALIEVDDTLLALQRLAAAYRRQLSVRVVGITGSNGKTSTKDMITAVLAESFKVQKTLGNLNNHIGLPLMMLALEADTDIAVLEMGMNHAGEIELLAKLAAPELGVITNIGEAHIEYLGSRAGIADAKCELIEQLPAGGKAILFGDEPLLRERAHKTQAETIWFGFGADNDLQAVEVENLGVLGSRFSVSGDATRYELPVMGQHQLGNALAAVAVGRAFGMSGEEIRAGLAKSSLTARRLEVKRAKLGGTVIDDAYNASPTSMRAALTMFAEMPGGFKVAVLGGMLELGPESARMHQEIGAELAGLPLQQLVCVGELAQDIALGARQNGYPAEQIYAAGDNAAAVAYLEDVLRQHADDADGGAILLVKASLGMKFVEIVRALV</sequence>
<dbReference type="GO" id="GO:0008766">
    <property type="term" value="F:UDP-N-acetylmuramoylalanyl-D-glutamyl-2,6-diaminopimelate-D-alanyl-D-alanine ligase activity"/>
    <property type="evidence" value="ECO:0007669"/>
    <property type="project" value="RHEA"/>
</dbReference>
<dbReference type="RefSeq" id="WP_087457655.1">
    <property type="nucleotide sequence ID" value="NZ_CP021434.1"/>
</dbReference>
<dbReference type="GO" id="GO:0005524">
    <property type="term" value="F:ATP binding"/>
    <property type="evidence" value="ECO:0007669"/>
    <property type="project" value="UniProtKB-UniRule"/>
</dbReference>
<keyword evidence="5 10" id="KW-0067">ATP-binding</keyword>
<dbReference type="GO" id="GO:0005737">
    <property type="term" value="C:cytoplasm"/>
    <property type="evidence" value="ECO:0007669"/>
    <property type="project" value="UniProtKB-SubCell"/>
</dbReference>
<keyword evidence="6 10" id="KW-0133">Cell shape</keyword>
<dbReference type="GO" id="GO:0047480">
    <property type="term" value="F:UDP-N-acetylmuramoyl-tripeptide-D-alanyl-D-alanine ligase activity"/>
    <property type="evidence" value="ECO:0007669"/>
    <property type="project" value="UniProtKB-UniRule"/>
</dbReference>
<dbReference type="PANTHER" id="PTHR43024">
    <property type="entry name" value="UDP-N-ACETYLMURAMOYL-TRIPEPTIDE--D-ALANYL-D-ALANINE LIGASE"/>
    <property type="match status" value="1"/>
</dbReference>
<evidence type="ECO:0000313" key="14">
    <source>
        <dbReference type="EMBL" id="ARU62291.1"/>
    </source>
</evidence>
<keyword evidence="1 10" id="KW-0963">Cytoplasm</keyword>
<dbReference type="Pfam" id="PF08245">
    <property type="entry name" value="Mur_ligase_M"/>
    <property type="match status" value="1"/>
</dbReference>
<evidence type="ECO:0000256" key="11">
    <source>
        <dbReference type="RuleBase" id="RU004136"/>
    </source>
</evidence>
<dbReference type="InterPro" id="IPR013221">
    <property type="entry name" value="Mur_ligase_cen"/>
</dbReference>
<dbReference type="GO" id="GO:0071555">
    <property type="term" value="P:cell wall organization"/>
    <property type="evidence" value="ECO:0007669"/>
    <property type="project" value="UniProtKB-KW"/>
</dbReference>